<evidence type="ECO:0000259" key="4">
    <source>
        <dbReference type="SMART" id="SM00797"/>
    </source>
</evidence>
<dbReference type="PANTHER" id="PTHR43309:SF5">
    <property type="entry name" value="5-OXOPROLINASE SUBUNIT C"/>
    <property type="match status" value="1"/>
</dbReference>
<dbReference type="PANTHER" id="PTHR43309">
    <property type="entry name" value="5-OXOPROLINASE SUBUNIT C"/>
    <property type="match status" value="1"/>
</dbReference>
<comment type="caution">
    <text evidence="5">The sequence shown here is derived from an EMBL/GenBank/DDBJ whole genome shotgun (WGS) entry which is preliminary data.</text>
</comment>
<keyword evidence="6" id="KW-1185">Reference proteome</keyword>
<evidence type="ECO:0000313" key="6">
    <source>
        <dbReference type="Proteomes" id="UP001232063"/>
    </source>
</evidence>
<dbReference type="InterPro" id="IPR029000">
    <property type="entry name" value="Cyclophilin-like_dom_sf"/>
</dbReference>
<organism evidence="5 6">
    <name type="scientific">Xanthocytophaga agilis</name>
    <dbReference type="NCBI Taxonomy" id="3048010"/>
    <lineage>
        <taxon>Bacteria</taxon>
        <taxon>Pseudomonadati</taxon>
        <taxon>Bacteroidota</taxon>
        <taxon>Cytophagia</taxon>
        <taxon>Cytophagales</taxon>
        <taxon>Rhodocytophagaceae</taxon>
        <taxon>Xanthocytophaga</taxon>
    </lineage>
</organism>
<evidence type="ECO:0000256" key="1">
    <source>
        <dbReference type="ARBA" id="ARBA00022741"/>
    </source>
</evidence>
<protein>
    <submittedName>
        <fullName evidence="5">Biotin-dependent carboxyltransferase family protein</fullName>
    </submittedName>
</protein>
<gene>
    <name evidence="5" type="ORF">QNI22_25370</name>
</gene>
<dbReference type="GO" id="GO:0005524">
    <property type="term" value="F:ATP binding"/>
    <property type="evidence" value="ECO:0007669"/>
    <property type="project" value="UniProtKB-KW"/>
</dbReference>
<dbReference type="RefSeq" id="WP_314514870.1">
    <property type="nucleotide sequence ID" value="NZ_JASJOU010000010.1"/>
</dbReference>
<keyword evidence="2" id="KW-0378">Hydrolase</keyword>
<evidence type="ECO:0000256" key="2">
    <source>
        <dbReference type="ARBA" id="ARBA00022801"/>
    </source>
</evidence>
<dbReference type="EMBL" id="JASJOU010000010">
    <property type="protein sequence ID" value="MDJ1504016.1"/>
    <property type="molecule type" value="Genomic_DNA"/>
</dbReference>
<evidence type="ECO:0000313" key="5">
    <source>
        <dbReference type="EMBL" id="MDJ1504016.1"/>
    </source>
</evidence>
<name>A0AAE3UH61_9BACT</name>
<sequence>MSIHILQTGLLTTIQDRGRKGYRRFGINPNGVMDTIASTLVNYLVGNDASEGVIEFHFPMGEIELEEDALVAFGGADFGLKANDKPLENWKPYYLSKGTRIKATAKPQGVRLYMAVQGGFQLEKWHDSVSTNLKASIGGYKGRNLQKSDRIPFKAMRSFTSSLLTYPSHWKISFNTLQQLYGNDTVRIIPGPEWDMLTKEAKEIVHSQEFMISSFSDRMGYRLEGMALEREYTTELVSSAVTQGTIQLLPSGQLIILMADHQTTGGYPRIATVIGADLSGLAQMSTHDKIYFSLVSVEEAEELLLTQHQEFEILRFAINQKM</sequence>
<feature type="domain" description="Carboxyltransferase" evidence="4">
    <location>
        <begin position="24"/>
        <end position="311"/>
    </location>
</feature>
<keyword evidence="3" id="KW-0067">ATP-binding</keyword>
<dbReference type="SUPFAM" id="SSF50891">
    <property type="entry name" value="Cyclophilin-like"/>
    <property type="match status" value="1"/>
</dbReference>
<dbReference type="AlphaFoldDB" id="A0AAE3UH61"/>
<dbReference type="NCBIfam" id="TIGR00724">
    <property type="entry name" value="urea_amlyse_rel"/>
    <property type="match status" value="1"/>
</dbReference>
<dbReference type="InterPro" id="IPR003778">
    <property type="entry name" value="CT_A_B"/>
</dbReference>
<keyword evidence="1" id="KW-0547">Nucleotide-binding</keyword>
<evidence type="ECO:0000256" key="3">
    <source>
        <dbReference type="ARBA" id="ARBA00022840"/>
    </source>
</evidence>
<accession>A0AAE3UH61</accession>
<dbReference type="Pfam" id="PF02626">
    <property type="entry name" value="CT_A_B"/>
    <property type="match status" value="1"/>
</dbReference>
<dbReference type="Gene3D" id="2.40.100.10">
    <property type="entry name" value="Cyclophilin-like"/>
    <property type="match status" value="1"/>
</dbReference>
<proteinExistence type="predicted"/>
<dbReference type="InterPro" id="IPR052708">
    <property type="entry name" value="PxpC"/>
</dbReference>
<dbReference type="Proteomes" id="UP001232063">
    <property type="component" value="Unassembled WGS sequence"/>
</dbReference>
<dbReference type="SMART" id="SM00797">
    <property type="entry name" value="AHS2"/>
    <property type="match status" value="1"/>
</dbReference>
<dbReference type="GO" id="GO:0016787">
    <property type="term" value="F:hydrolase activity"/>
    <property type="evidence" value="ECO:0007669"/>
    <property type="project" value="UniProtKB-KW"/>
</dbReference>
<reference evidence="5" key="1">
    <citation type="submission" date="2023-05" db="EMBL/GenBank/DDBJ databases">
        <authorList>
            <person name="Zhang X."/>
        </authorList>
    </citation>
    <scope>NUCLEOTIDE SEQUENCE</scope>
    <source>
        <strain evidence="5">BD1B2-1</strain>
    </source>
</reference>